<proteinExistence type="predicted"/>
<name>A0A5C1ALD0_9BACT</name>
<evidence type="ECO:0000313" key="2">
    <source>
        <dbReference type="EMBL" id="QEL18776.1"/>
    </source>
</evidence>
<dbReference type="EMBL" id="CP042425">
    <property type="protein sequence ID" value="QEL18776.1"/>
    <property type="molecule type" value="Genomic_DNA"/>
</dbReference>
<accession>A0A5C1ALD0</accession>
<dbReference type="AlphaFoldDB" id="A0A5C1ALD0"/>
<feature type="transmembrane region" description="Helical" evidence="1">
    <location>
        <begin position="123"/>
        <end position="154"/>
    </location>
</feature>
<evidence type="ECO:0000256" key="1">
    <source>
        <dbReference type="SAM" id="Phobius"/>
    </source>
</evidence>
<protein>
    <submittedName>
        <fullName evidence="2">Uncharacterized protein</fullName>
    </submittedName>
</protein>
<dbReference type="Proteomes" id="UP000324974">
    <property type="component" value="Chromosome"/>
</dbReference>
<organism evidence="2 3">
    <name type="scientific">Limnoglobus roseus</name>
    <dbReference type="NCBI Taxonomy" id="2598579"/>
    <lineage>
        <taxon>Bacteria</taxon>
        <taxon>Pseudomonadati</taxon>
        <taxon>Planctomycetota</taxon>
        <taxon>Planctomycetia</taxon>
        <taxon>Gemmatales</taxon>
        <taxon>Gemmataceae</taxon>
        <taxon>Limnoglobus</taxon>
    </lineage>
</organism>
<evidence type="ECO:0000313" key="3">
    <source>
        <dbReference type="Proteomes" id="UP000324974"/>
    </source>
</evidence>
<dbReference type="OrthoDB" id="284177at2"/>
<keyword evidence="1" id="KW-0472">Membrane</keyword>
<keyword evidence="1" id="KW-0812">Transmembrane</keyword>
<feature type="transmembrane region" description="Helical" evidence="1">
    <location>
        <begin position="42"/>
        <end position="60"/>
    </location>
</feature>
<gene>
    <name evidence="2" type="ORF">PX52LOC_05815</name>
</gene>
<keyword evidence="3" id="KW-1185">Reference proteome</keyword>
<sequence>MQQPQEQDKISMKGTFNFIQLLMKSHAAAVSVPLRTNYGSEGIGVAGLGAMFLITAWGSYTGDGLMFFYLAGFIVALVAQRMRTFSNYRKGIYVHTYYDGYPWLAFKLFPRIKKESNAKACEAFMCLALGGLLVNVGVVSVGIFLMAGFISIMATEGFKVELTKKRVRAMRDAQIEQEYLAEELRQHDRRGL</sequence>
<keyword evidence="1" id="KW-1133">Transmembrane helix</keyword>
<dbReference type="RefSeq" id="WP_149113235.1">
    <property type="nucleotide sequence ID" value="NZ_CP042425.1"/>
</dbReference>
<dbReference type="KEGG" id="lrs:PX52LOC_05815"/>
<reference evidence="3" key="1">
    <citation type="submission" date="2019-08" db="EMBL/GenBank/DDBJ databases">
        <title>Limnoglobus roseus gen. nov., sp. nov., a novel freshwater planctomycete with a giant genome from the family Gemmataceae.</title>
        <authorList>
            <person name="Kulichevskaya I.S."/>
            <person name="Naumoff D.G."/>
            <person name="Miroshnikov K."/>
            <person name="Ivanova A."/>
            <person name="Philippov D.A."/>
            <person name="Hakobyan A."/>
            <person name="Rijpstra I.C."/>
            <person name="Sinninghe Damste J.S."/>
            <person name="Liesack W."/>
            <person name="Dedysh S.N."/>
        </authorList>
    </citation>
    <scope>NUCLEOTIDE SEQUENCE [LARGE SCALE GENOMIC DNA]</scope>
    <source>
        <strain evidence="3">PX52</strain>
    </source>
</reference>
<feature type="transmembrane region" description="Helical" evidence="1">
    <location>
        <begin position="66"/>
        <end position="82"/>
    </location>
</feature>